<keyword evidence="5 7" id="KW-1015">Disulfide bond</keyword>
<keyword evidence="4 7" id="KW-0722">Serine protease inhibitor</keyword>
<dbReference type="GO" id="GO:0005576">
    <property type="term" value="C:extracellular region"/>
    <property type="evidence" value="ECO:0007669"/>
    <property type="project" value="UniProtKB-SubCell"/>
</dbReference>
<gene>
    <name evidence="10" type="ORF">PYX00_002203</name>
</gene>
<name>A0AAW2IH41_9NEOP</name>
<feature type="domain" description="Pacifastin" evidence="9">
    <location>
        <begin position="227"/>
        <end position="262"/>
    </location>
</feature>
<accession>A0AAW2IH41</accession>
<dbReference type="InterPro" id="IPR008037">
    <property type="entry name" value="Pacifastin_dom"/>
</dbReference>
<feature type="disulfide bond" evidence="7">
    <location>
        <begin position="140"/>
        <end position="155"/>
    </location>
</feature>
<evidence type="ECO:0000256" key="8">
    <source>
        <dbReference type="SAM" id="MobiDB-lite"/>
    </source>
</evidence>
<evidence type="ECO:0000256" key="3">
    <source>
        <dbReference type="ARBA" id="ARBA00022690"/>
    </source>
</evidence>
<comment type="subcellular location">
    <subcellularLocation>
        <location evidence="1">Secreted</location>
    </subcellularLocation>
</comment>
<comment type="caution">
    <text evidence="7">Lacks conserved residue(s) required for the propagation of feature annotation.</text>
</comment>
<feature type="region of interest" description="Disordered" evidence="8">
    <location>
        <begin position="1"/>
        <end position="23"/>
    </location>
</feature>
<evidence type="ECO:0000256" key="4">
    <source>
        <dbReference type="ARBA" id="ARBA00022900"/>
    </source>
</evidence>
<evidence type="ECO:0000256" key="2">
    <source>
        <dbReference type="ARBA" id="ARBA00022525"/>
    </source>
</evidence>
<feature type="disulfide bond" evidence="7">
    <location>
        <begin position="230"/>
        <end position="245"/>
    </location>
</feature>
<protein>
    <recommendedName>
        <fullName evidence="9">Pacifastin domain-containing protein</fullName>
    </recommendedName>
</protein>
<dbReference type="SUPFAM" id="SSF57283">
    <property type="entry name" value="PMP inhibitors"/>
    <property type="match status" value="2"/>
</dbReference>
<evidence type="ECO:0000313" key="10">
    <source>
        <dbReference type="EMBL" id="KAL0281107.1"/>
    </source>
</evidence>
<dbReference type="AlphaFoldDB" id="A0AAW2IH41"/>
<feature type="site" description="Reactive bond" evidence="7">
    <location>
        <begin position="166"/>
        <end position="167"/>
    </location>
</feature>
<comment type="caution">
    <text evidence="10">The sequence shown here is derived from an EMBL/GenBank/DDBJ whole genome shotgun (WGS) entry which is preliminary data.</text>
</comment>
<evidence type="ECO:0000256" key="7">
    <source>
        <dbReference type="PROSITE-ProRule" id="PRU00776"/>
    </source>
</evidence>
<comment type="similarity">
    <text evidence="6 7">Belongs to the protease inhibitor I19 family.</text>
</comment>
<dbReference type="PROSITE" id="PS51446">
    <property type="entry name" value="PACIFASTIN"/>
    <property type="match status" value="2"/>
</dbReference>
<proteinExistence type="inferred from homology"/>
<reference evidence="10" key="1">
    <citation type="journal article" date="2024" name="Gigascience">
        <title>Chromosome-level genome of the poultry shaft louse Menopon gallinae provides insight into the host-switching and adaptive evolution of parasitic lice.</title>
        <authorList>
            <person name="Xu Y."/>
            <person name="Ma L."/>
            <person name="Liu S."/>
            <person name="Liang Y."/>
            <person name="Liu Q."/>
            <person name="He Z."/>
            <person name="Tian L."/>
            <person name="Duan Y."/>
            <person name="Cai W."/>
            <person name="Li H."/>
            <person name="Song F."/>
        </authorList>
    </citation>
    <scope>NUCLEOTIDE SEQUENCE</scope>
    <source>
        <strain evidence="10">Cailab_2023a</strain>
    </source>
</reference>
<keyword evidence="2" id="KW-0964">Secreted</keyword>
<evidence type="ECO:0000256" key="1">
    <source>
        <dbReference type="ARBA" id="ARBA00004613"/>
    </source>
</evidence>
<dbReference type="EMBL" id="JARGDH010000001">
    <property type="protein sequence ID" value="KAL0281107.1"/>
    <property type="molecule type" value="Genomic_DNA"/>
</dbReference>
<dbReference type="InterPro" id="IPR036201">
    <property type="entry name" value="Pacifastin_dom_sf"/>
</dbReference>
<keyword evidence="3 7" id="KW-0646">Protease inhibitor</keyword>
<sequence>MVGGEFSPELSSSTEKLPHEPQKRIRGALRRVANSSAKLFTTFRITVISFRGDRFIYFHSSVGCLRSLNELAKTVITFVFIRSKIARMKFTFALIAALCILGARAEEETPEAAAPAETTEPKTDVAEKAAVEEKVEGKICEPGALTEVACNTCICNSNGTELACTKKICVGTEGEVKPQNLPATEEKVDVKPQTLPVPEADLEKVPAAEVPAVAKDSRRRRQVIEAEDGCEPGKLFKKECNDCECPQSGKKSEAQICTTIAC</sequence>
<feature type="domain" description="Pacifastin" evidence="9">
    <location>
        <begin position="137"/>
        <end position="172"/>
    </location>
</feature>
<evidence type="ECO:0000259" key="9">
    <source>
        <dbReference type="PROSITE" id="PS51446"/>
    </source>
</evidence>
<organism evidence="10">
    <name type="scientific">Menopon gallinae</name>
    <name type="common">poultry shaft louse</name>
    <dbReference type="NCBI Taxonomy" id="328185"/>
    <lineage>
        <taxon>Eukaryota</taxon>
        <taxon>Metazoa</taxon>
        <taxon>Ecdysozoa</taxon>
        <taxon>Arthropoda</taxon>
        <taxon>Hexapoda</taxon>
        <taxon>Insecta</taxon>
        <taxon>Pterygota</taxon>
        <taxon>Neoptera</taxon>
        <taxon>Paraneoptera</taxon>
        <taxon>Psocodea</taxon>
        <taxon>Troctomorpha</taxon>
        <taxon>Phthiraptera</taxon>
        <taxon>Amblycera</taxon>
        <taxon>Menoponidae</taxon>
        <taxon>Menopon</taxon>
    </lineage>
</organism>
<evidence type="ECO:0000256" key="6">
    <source>
        <dbReference type="ARBA" id="ARBA00029459"/>
    </source>
</evidence>
<dbReference type="GO" id="GO:0004867">
    <property type="term" value="F:serine-type endopeptidase inhibitor activity"/>
    <property type="evidence" value="ECO:0007669"/>
    <property type="project" value="UniProtKB-UniRule"/>
</dbReference>
<dbReference type="Pfam" id="PF05375">
    <property type="entry name" value="Pacifastin_I"/>
    <property type="match status" value="2"/>
</dbReference>
<evidence type="ECO:0000256" key="5">
    <source>
        <dbReference type="ARBA" id="ARBA00023157"/>
    </source>
</evidence>